<evidence type="ECO:0000313" key="1">
    <source>
        <dbReference type="EMBL" id="GBP88252.1"/>
    </source>
</evidence>
<organism evidence="1 2">
    <name type="scientific">Eumeta variegata</name>
    <name type="common">Bagworm moth</name>
    <name type="synonym">Eumeta japonica</name>
    <dbReference type="NCBI Taxonomy" id="151549"/>
    <lineage>
        <taxon>Eukaryota</taxon>
        <taxon>Metazoa</taxon>
        <taxon>Ecdysozoa</taxon>
        <taxon>Arthropoda</taxon>
        <taxon>Hexapoda</taxon>
        <taxon>Insecta</taxon>
        <taxon>Pterygota</taxon>
        <taxon>Neoptera</taxon>
        <taxon>Endopterygota</taxon>
        <taxon>Lepidoptera</taxon>
        <taxon>Glossata</taxon>
        <taxon>Ditrysia</taxon>
        <taxon>Tineoidea</taxon>
        <taxon>Psychidae</taxon>
        <taxon>Oiketicinae</taxon>
        <taxon>Eumeta</taxon>
    </lineage>
</organism>
<dbReference type="GO" id="GO:0003676">
    <property type="term" value="F:nucleic acid binding"/>
    <property type="evidence" value="ECO:0007669"/>
    <property type="project" value="InterPro"/>
</dbReference>
<reference evidence="1 2" key="1">
    <citation type="journal article" date="2019" name="Commun. Biol.">
        <title>The bagworm genome reveals a unique fibroin gene that provides high tensile strength.</title>
        <authorList>
            <person name="Kono N."/>
            <person name="Nakamura H."/>
            <person name="Ohtoshi R."/>
            <person name="Tomita M."/>
            <person name="Numata K."/>
            <person name="Arakawa K."/>
        </authorList>
    </citation>
    <scope>NUCLEOTIDE SEQUENCE [LARGE SCALE GENOMIC DNA]</scope>
</reference>
<dbReference type="EMBL" id="BGZK01001916">
    <property type="protein sequence ID" value="GBP88252.1"/>
    <property type="molecule type" value="Genomic_DNA"/>
</dbReference>
<dbReference type="AlphaFoldDB" id="A0A4C1ZLQ4"/>
<dbReference type="Proteomes" id="UP000299102">
    <property type="component" value="Unassembled WGS sequence"/>
</dbReference>
<protein>
    <recommendedName>
        <fullName evidence="3">RNase H type-1 domain-containing protein</fullName>
    </recommendedName>
</protein>
<name>A0A4C1ZLQ4_EUMVA</name>
<gene>
    <name evidence="1" type="ORF">EVAR_91204_1</name>
</gene>
<dbReference type="InterPro" id="IPR036397">
    <property type="entry name" value="RNaseH_sf"/>
</dbReference>
<accession>A0A4C1ZLQ4</accession>
<sequence>MERAQFMPPKTKIIFFKRKQKYDLLIVRRCVVLGSGFSDEQEPSRHAAKRFCEQNLQIVSRENVREIRAEGGNVKLFWLNTHIGTLGNEKADEFAKAAALRFDSPLAYDNVALSYVKKKCSTLVCFQVPEQISNVKHRGNHWTVSPECGISVLCHFVLRMTVPASVMQRTKRLWSHVLLKCLRFLAACIHVEHQIEKDNTLGTIPNVHEAEKLA</sequence>
<proteinExistence type="predicted"/>
<dbReference type="OrthoDB" id="7554985at2759"/>
<keyword evidence="2" id="KW-1185">Reference proteome</keyword>
<evidence type="ECO:0000313" key="2">
    <source>
        <dbReference type="Proteomes" id="UP000299102"/>
    </source>
</evidence>
<comment type="caution">
    <text evidence="1">The sequence shown here is derived from an EMBL/GenBank/DDBJ whole genome shotgun (WGS) entry which is preliminary data.</text>
</comment>
<dbReference type="Gene3D" id="3.30.420.10">
    <property type="entry name" value="Ribonuclease H-like superfamily/Ribonuclease H"/>
    <property type="match status" value="1"/>
</dbReference>
<evidence type="ECO:0008006" key="3">
    <source>
        <dbReference type="Google" id="ProtNLM"/>
    </source>
</evidence>